<evidence type="ECO:0000256" key="1">
    <source>
        <dbReference type="SAM" id="MobiDB-lite"/>
    </source>
</evidence>
<accession>A0AAE0VZ34</accession>
<comment type="caution">
    <text evidence="2">The sequence shown here is derived from an EMBL/GenBank/DDBJ whole genome shotgun (WGS) entry which is preliminary data.</text>
</comment>
<dbReference type="Proteomes" id="UP001195483">
    <property type="component" value="Unassembled WGS sequence"/>
</dbReference>
<organism evidence="2 3">
    <name type="scientific">Potamilus streckersoni</name>
    <dbReference type="NCBI Taxonomy" id="2493646"/>
    <lineage>
        <taxon>Eukaryota</taxon>
        <taxon>Metazoa</taxon>
        <taxon>Spiralia</taxon>
        <taxon>Lophotrochozoa</taxon>
        <taxon>Mollusca</taxon>
        <taxon>Bivalvia</taxon>
        <taxon>Autobranchia</taxon>
        <taxon>Heteroconchia</taxon>
        <taxon>Palaeoheterodonta</taxon>
        <taxon>Unionida</taxon>
        <taxon>Unionoidea</taxon>
        <taxon>Unionidae</taxon>
        <taxon>Ambleminae</taxon>
        <taxon>Lampsilini</taxon>
        <taxon>Potamilus</taxon>
    </lineage>
</organism>
<dbReference type="EMBL" id="JAEAOA010000201">
    <property type="protein sequence ID" value="KAK3595124.1"/>
    <property type="molecule type" value="Genomic_DNA"/>
</dbReference>
<evidence type="ECO:0000313" key="3">
    <source>
        <dbReference type="Proteomes" id="UP001195483"/>
    </source>
</evidence>
<proteinExistence type="predicted"/>
<reference evidence="2" key="1">
    <citation type="journal article" date="2021" name="Genome Biol. Evol.">
        <title>A High-Quality Reference Genome for a Parasitic Bivalve with Doubly Uniparental Inheritance (Bivalvia: Unionida).</title>
        <authorList>
            <person name="Smith C.H."/>
        </authorList>
    </citation>
    <scope>NUCLEOTIDE SEQUENCE</scope>
    <source>
        <strain evidence="2">CHS0354</strain>
    </source>
</reference>
<gene>
    <name evidence="2" type="ORF">CHS0354_002377</name>
</gene>
<name>A0AAE0VZ34_9BIVA</name>
<sequence>MTSCEGMSSNSSALGWVFFCYVVAFDGNTKLLDTYVVHSQPNPDIPVYVICPEEGIVPKPDNEKIDASGISGIAEKEDSSVGNRDEDELAGESSIAENTNERVLELKPFQTRIMGIPI</sequence>
<reference evidence="2" key="3">
    <citation type="submission" date="2023-05" db="EMBL/GenBank/DDBJ databases">
        <authorList>
            <person name="Smith C.H."/>
        </authorList>
    </citation>
    <scope>NUCLEOTIDE SEQUENCE</scope>
    <source>
        <strain evidence="2">CHS0354</strain>
        <tissue evidence="2">Mantle</tissue>
    </source>
</reference>
<protein>
    <submittedName>
        <fullName evidence="2">Uncharacterized protein</fullName>
    </submittedName>
</protein>
<reference evidence="2" key="2">
    <citation type="journal article" date="2021" name="Genome Biol. Evol.">
        <title>Developing a high-quality reference genome for a parasitic bivalve with doubly uniparental inheritance (Bivalvia: Unionida).</title>
        <authorList>
            <person name="Smith C.H."/>
        </authorList>
    </citation>
    <scope>NUCLEOTIDE SEQUENCE</scope>
    <source>
        <strain evidence="2">CHS0354</strain>
        <tissue evidence="2">Mantle</tissue>
    </source>
</reference>
<evidence type="ECO:0000313" key="2">
    <source>
        <dbReference type="EMBL" id="KAK3595124.1"/>
    </source>
</evidence>
<dbReference type="AlphaFoldDB" id="A0AAE0VZ34"/>
<keyword evidence="3" id="KW-1185">Reference proteome</keyword>
<feature type="region of interest" description="Disordered" evidence="1">
    <location>
        <begin position="60"/>
        <end position="96"/>
    </location>
</feature>